<organism evidence="2 3">
    <name type="scientific">Heterorhabditis bacteriophora</name>
    <name type="common">Entomopathogenic nematode worm</name>
    <dbReference type="NCBI Taxonomy" id="37862"/>
    <lineage>
        <taxon>Eukaryota</taxon>
        <taxon>Metazoa</taxon>
        <taxon>Ecdysozoa</taxon>
        <taxon>Nematoda</taxon>
        <taxon>Chromadorea</taxon>
        <taxon>Rhabditida</taxon>
        <taxon>Rhabditina</taxon>
        <taxon>Rhabditomorpha</taxon>
        <taxon>Strongyloidea</taxon>
        <taxon>Heterorhabditidae</taxon>
        <taxon>Heterorhabditis</taxon>
    </lineage>
</organism>
<evidence type="ECO:0000313" key="3">
    <source>
        <dbReference type="WBParaSite" id="Hba_00893"/>
    </source>
</evidence>
<accession>A0A1I7W8B7</accession>
<keyword evidence="1" id="KW-1133">Transmembrane helix</keyword>
<keyword evidence="2" id="KW-1185">Reference proteome</keyword>
<feature type="transmembrane region" description="Helical" evidence="1">
    <location>
        <begin position="94"/>
        <end position="114"/>
    </location>
</feature>
<dbReference type="AlphaFoldDB" id="A0A1I7W8B7"/>
<reference evidence="3" key="1">
    <citation type="submission" date="2016-11" db="UniProtKB">
        <authorList>
            <consortium name="WormBaseParasite"/>
        </authorList>
    </citation>
    <scope>IDENTIFICATION</scope>
</reference>
<protein>
    <submittedName>
        <fullName evidence="3">Uncharacterized protein</fullName>
    </submittedName>
</protein>
<evidence type="ECO:0000313" key="2">
    <source>
        <dbReference type="Proteomes" id="UP000095283"/>
    </source>
</evidence>
<evidence type="ECO:0000256" key="1">
    <source>
        <dbReference type="SAM" id="Phobius"/>
    </source>
</evidence>
<dbReference type="WBParaSite" id="Hba_00893">
    <property type="protein sequence ID" value="Hba_00893"/>
    <property type="gene ID" value="Hba_00893"/>
</dbReference>
<keyword evidence="1" id="KW-0472">Membrane</keyword>
<proteinExistence type="predicted"/>
<keyword evidence="1" id="KW-0812">Transmembrane</keyword>
<name>A0A1I7W8B7_HETBA</name>
<sequence>MYAKITNNFATCYHFKILFYLINQVMPLLYRLRYYRDKISLKFQSIYILTSRIVIAYIYVLIKKGQSLMGFASTEVSSTLIHIYNFLKYYLKSWVIYLNTCLILNISMIEYMIYLCHCYTKHNYVTFSVHEQVTHRNCELYLLHFYTILLKFNFSQVK</sequence>
<feature type="transmembrane region" description="Helical" evidence="1">
    <location>
        <begin position="44"/>
        <end position="62"/>
    </location>
</feature>
<dbReference type="Proteomes" id="UP000095283">
    <property type="component" value="Unplaced"/>
</dbReference>
<feature type="transmembrane region" description="Helical" evidence="1">
    <location>
        <begin position="13"/>
        <end position="32"/>
    </location>
</feature>